<keyword evidence="1" id="KW-0443">Lipid metabolism</keyword>
<dbReference type="RefSeq" id="WP_140604266.1">
    <property type="nucleotide sequence ID" value="NZ_SAWY01000027.1"/>
</dbReference>
<keyword evidence="4" id="KW-1185">Reference proteome</keyword>
<sequence>MLEIYAGANALKTIQEQGFNQELFTNFLGASGGPKWFTLFGLDKFLFSDFFNERTEELNLIGSSAGAFRAACFAQKSPIEAIERLAHKYARVVYSAKPTPQEISENAQEIINYVFGATGEQEILNNSIFKAHFIVAKCSGLTASESKYKQGAGLLASMLLNKLYRKNLSYQYQRYIFKHPTSQLAINDPYNIPSHYIDLQEKNINDALMASGSIPMVMSGVKNIKGAANGMYRDGGIIDYHFDFSFAQKNQKLTLYPHFNPKPRAGWFDKNGNRTVLNSSYDNVVLLVPSEEFINKLPYGKIPDRTDFNALDADTRLKYWLTVLQETERLADSFNEFLANQQLDNIQKFLP</sequence>
<evidence type="ECO:0000256" key="1">
    <source>
        <dbReference type="ARBA" id="ARBA00023098"/>
    </source>
</evidence>
<evidence type="ECO:0000313" key="4">
    <source>
        <dbReference type="Proteomes" id="UP000315303"/>
    </source>
</evidence>
<dbReference type="InterPro" id="IPR002641">
    <property type="entry name" value="PNPLA_dom"/>
</dbReference>
<proteinExistence type="predicted"/>
<dbReference type="OrthoDB" id="8586159at2"/>
<organism evidence="3 4">
    <name type="scientific">Litorilituus lipolyticus</name>
    <dbReference type="NCBI Taxonomy" id="2491017"/>
    <lineage>
        <taxon>Bacteria</taxon>
        <taxon>Pseudomonadati</taxon>
        <taxon>Pseudomonadota</taxon>
        <taxon>Gammaproteobacteria</taxon>
        <taxon>Alteromonadales</taxon>
        <taxon>Colwelliaceae</taxon>
        <taxon>Litorilituus</taxon>
    </lineage>
</organism>
<reference evidence="3 4" key="1">
    <citation type="submission" date="2019-01" db="EMBL/GenBank/DDBJ databases">
        <title>Litorilituus lipolytica sp. nov., isolated from intertidal sand of the Yellow Sea in China.</title>
        <authorList>
            <person name="Liu A."/>
        </authorList>
    </citation>
    <scope>NUCLEOTIDE SEQUENCE [LARGE SCALE GENOMIC DNA]</scope>
    <source>
        <strain evidence="3 4">RZ04</strain>
    </source>
</reference>
<dbReference type="GO" id="GO:0006629">
    <property type="term" value="P:lipid metabolic process"/>
    <property type="evidence" value="ECO:0007669"/>
    <property type="project" value="UniProtKB-KW"/>
</dbReference>
<feature type="domain" description="PNPLA" evidence="2">
    <location>
        <begin position="61"/>
        <end position="239"/>
    </location>
</feature>
<protein>
    <submittedName>
        <fullName evidence="3">Patatin-like phospholipase family protein</fullName>
    </submittedName>
</protein>
<dbReference type="Proteomes" id="UP000315303">
    <property type="component" value="Unassembled WGS sequence"/>
</dbReference>
<accession>A0A502KUB9</accession>
<evidence type="ECO:0000313" key="3">
    <source>
        <dbReference type="EMBL" id="TPH14019.1"/>
    </source>
</evidence>
<dbReference type="InterPro" id="IPR016035">
    <property type="entry name" value="Acyl_Trfase/lysoPLipase"/>
</dbReference>
<gene>
    <name evidence="3" type="ORF">EPA86_12995</name>
</gene>
<name>A0A502KUB9_9GAMM</name>
<dbReference type="EMBL" id="SAWY01000027">
    <property type="protein sequence ID" value="TPH14019.1"/>
    <property type="molecule type" value="Genomic_DNA"/>
</dbReference>
<dbReference type="Pfam" id="PF01734">
    <property type="entry name" value="Patatin"/>
    <property type="match status" value="1"/>
</dbReference>
<dbReference type="AlphaFoldDB" id="A0A502KUB9"/>
<comment type="caution">
    <text evidence="3">The sequence shown here is derived from an EMBL/GenBank/DDBJ whole genome shotgun (WGS) entry which is preliminary data.</text>
</comment>
<dbReference type="SUPFAM" id="SSF52151">
    <property type="entry name" value="FabD/lysophospholipase-like"/>
    <property type="match status" value="1"/>
</dbReference>
<evidence type="ECO:0000259" key="2">
    <source>
        <dbReference type="Pfam" id="PF01734"/>
    </source>
</evidence>